<keyword evidence="2" id="KW-1185">Reference proteome</keyword>
<dbReference type="EMBL" id="CAXAMN010022262">
    <property type="protein sequence ID" value="CAK9067874.1"/>
    <property type="molecule type" value="Genomic_DNA"/>
</dbReference>
<dbReference type="Proteomes" id="UP001642484">
    <property type="component" value="Unassembled WGS sequence"/>
</dbReference>
<comment type="caution">
    <text evidence="1">The sequence shown here is derived from an EMBL/GenBank/DDBJ whole genome shotgun (WGS) entry which is preliminary data.</text>
</comment>
<evidence type="ECO:0000313" key="1">
    <source>
        <dbReference type="EMBL" id="CAK9067874.1"/>
    </source>
</evidence>
<reference evidence="1 2" key="1">
    <citation type="submission" date="2024-02" db="EMBL/GenBank/DDBJ databases">
        <authorList>
            <person name="Chen Y."/>
            <person name="Shah S."/>
            <person name="Dougan E. K."/>
            <person name="Thang M."/>
            <person name="Chan C."/>
        </authorList>
    </citation>
    <scope>NUCLEOTIDE SEQUENCE [LARGE SCALE GENOMIC DNA]</scope>
</reference>
<name>A0ABP0NWF2_9DINO</name>
<proteinExistence type="predicted"/>
<sequence length="140" mass="17032">MKEIKRQSRQDQREQKNHWTAHRTKEEANERKTRKSRKSSNLKISKNQVVKGYPPHGRMQLFRLKYPVTFKCKYRGFRETSSYVALGHNMECLSMQAYYQFERNQKRKRKRTRQEGKRRLQGERKGCPEGQRKRTINGQR</sequence>
<protein>
    <submittedName>
        <fullName evidence="1">Uncharacterized protein</fullName>
    </submittedName>
</protein>
<gene>
    <name evidence="1" type="ORF">CCMP2556_LOCUS33336</name>
</gene>
<organism evidence="1 2">
    <name type="scientific">Durusdinium trenchii</name>
    <dbReference type="NCBI Taxonomy" id="1381693"/>
    <lineage>
        <taxon>Eukaryota</taxon>
        <taxon>Sar</taxon>
        <taxon>Alveolata</taxon>
        <taxon>Dinophyceae</taxon>
        <taxon>Suessiales</taxon>
        <taxon>Symbiodiniaceae</taxon>
        <taxon>Durusdinium</taxon>
    </lineage>
</organism>
<evidence type="ECO:0000313" key="2">
    <source>
        <dbReference type="Proteomes" id="UP001642484"/>
    </source>
</evidence>
<accession>A0ABP0NWF2</accession>